<sequence length="240" mass="26512">MMAMQDKHIVTSFDRELEGVQIDVVKMGGMVEAALKTAIKALVERDTDLAHRVVAGDHDIDALELKIKTDTARLLALRAPTATDLRLVLAVMEISAHLERCGDYAKNIAKRTVATAEGDAAGAVLGSLRRMADFVLIMVGDALDAFIKRDAGVAAEIIRRDEEADEMYNTVFRSLLTHMMEDHRNITVGMQLHFIAKNIERVGDHATGIAEQTIYLVTGSRPDDERPKMDRTTLLQDTQS</sequence>
<keyword evidence="5 8" id="KW-0963">Cytoplasm</keyword>
<name>A0A1H8CFM7_9RHOB</name>
<evidence type="ECO:0000256" key="1">
    <source>
        <dbReference type="ARBA" id="ARBA00004496"/>
    </source>
</evidence>
<evidence type="ECO:0000256" key="4">
    <source>
        <dbReference type="ARBA" id="ARBA00022448"/>
    </source>
</evidence>
<proteinExistence type="inferred from homology"/>
<dbReference type="GO" id="GO:0005737">
    <property type="term" value="C:cytoplasm"/>
    <property type="evidence" value="ECO:0007669"/>
    <property type="project" value="UniProtKB-SubCell"/>
</dbReference>
<evidence type="ECO:0000256" key="5">
    <source>
        <dbReference type="ARBA" id="ARBA00022490"/>
    </source>
</evidence>
<dbReference type="NCBIfam" id="TIGR02135">
    <property type="entry name" value="phoU_full"/>
    <property type="match status" value="1"/>
</dbReference>
<feature type="compositionally biased region" description="Basic and acidic residues" evidence="9">
    <location>
        <begin position="221"/>
        <end position="231"/>
    </location>
</feature>
<dbReference type="InterPro" id="IPR038078">
    <property type="entry name" value="PhoU-like_sf"/>
</dbReference>
<feature type="domain" description="PhoU" evidence="10">
    <location>
        <begin position="128"/>
        <end position="212"/>
    </location>
</feature>
<evidence type="ECO:0000256" key="8">
    <source>
        <dbReference type="PIRNR" id="PIRNR003107"/>
    </source>
</evidence>
<evidence type="ECO:0000256" key="6">
    <source>
        <dbReference type="ARBA" id="ARBA00022592"/>
    </source>
</evidence>
<reference evidence="11 12" key="1">
    <citation type="submission" date="2016-10" db="EMBL/GenBank/DDBJ databases">
        <authorList>
            <person name="de Groot N.N."/>
        </authorList>
    </citation>
    <scope>NUCLEOTIDE SEQUENCE [LARGE SCALE GENOMIC DNA]</scope>
    <source>
        <strain evidence="11 12">DSM 16213</strain>
    </source>
</reference>
<comment type="subcellular location">
    <subcellularLocation>
        <location evidence="1 8">Cytoplasm</location>
    </subcellularLocation>
</comment>
<comment type="similarity">
    <text evidence="2 8">Belongs to the PhoU family.</text>
</comment>
<dbReference type="Pfam" id="PF01895">
    <property type="entry name" value="PhoU"/>
    <property type="match status" value="2"/>
</dbReference>
<evidence type="ECO:0000256" key="3">
    <source>
        <dbReference type="ARBA" id="ARBA00011738"/>
    </source>
</evidence>
<dbReference type="PANTHER" id="PTHR42930:SF3">
    <property type="entry name" value="PHOSPHATE-SPECIFIC TRANSPORT SYSTEM ACCESSORY PROTEIN PHOU"/>
    <property type="match status" value="1"/>
</dbReference>
<evidence type="ECO:0000313" key="12">
    <source>
        <dbReference type="Proteomes" id="UP000199585"/>
    </source>
</evidence>
<dbReference type="EMBL" id="FOCI01000006">
    <property type="protein sequence ID" value="SEM92897.1"/>
    <property type="molecule type" value="Genomic_DNA"/>
</dbReference>
<dbReference type="FunFam" id="1.20.58.220:FF:000004">
    <property type="entry name" value="Phosphate-specific transport system accessory protein PhoU"/>
    <property type="match status" value="1"/>
</dbReference>
<accession>A0A1H8CFM7</accession>
<dbReference type="InterPro" id="IPR026022">
    <property type="entry name" value="PhoU_dom"/>
</dbReference>
<evidence type="ECO:0000259" key="10">
    <source>
        <dbReference type="Pfam" id="PF01895"/>
    </source>
</evidence>
<dbReference type="PANTHER" id="PTHR42930">
    <property type="entry name" value="PHOSPHATE-SPECIFIC TRANSPORT SYSTEM ACCESSORY PROTEIN PHOU"/>
    <property type="match status" value="1"/>
</dbReference>
<protein>
    <recommendedName>
        <fullName evidence="8">Phosphate-specific transport system accessory protein PhoU</fullName>
    </recommendedName>
</protein>
<comment type="function">
    <text evidence="7 8">Plays a role in the regulation of phosphate uptake.</text>
</comment>
<dbReference type="STRING" id="245187.SAMN04488003_106159"/>
<keyword evidence="6 8" id="KW-0592">Phosphate transport</keyword>
<dbReference type="GO" id="GO:0030643">
    <property type="term" value="P:intracellular phosphate ion homeostasis"/>
    <property type="evidence" value="ECO:0007669"/>
    <property type="project" value="InterPro"/>
</dbReference>
<dbReference type="Gene3D" id="1.20.58.220">
    <property type="entry name" value="Phosphate transport system protein phou homolog 2, domain 2"/>
    <property type="match status" value="2"/>
</dbReference>
<dbReference type="GO" id="GO:0045936">
    <property type="term" value="P:negative regulation of phosphate metabolic process"/>
    <property type="evidence" value="ECO:0007669"/>
    <property type="project" value="InterPro"/>
</dbReference>
<evidence type="ECO:0000256" key="9">
    <source>
        <dbReference type="SAM" id="MobiDB-lite"/>
    </source>
</evidence>
<comment type="subunit">
    <text evidence="3 8">Homodimer.</text>
</comment>
<gene>
    <name evidence="11" type="ORF">SAMN04488003_106159</name>
</gene>
<feature type="domain" description="PhoU" evidence="10">
    <location>
        <begin position="25"/>
        <end position="112"/>
    </location>
</feature>
<evidence type="ECO:0000313" key="11">
    <source>
        <dbReference type="EMBL" id="SEM92897.1"/>
    </source>
</evidence>
<dbReference type="SUPFAM" id="SSF109755">
    <property type="entry name" value="PhoU-like"/>
    <property type="match status" value="1"/>
</dbReference>
<keyword evidence="12" id="KW-1185">Reference proteome</keyword>
<dbReference type="AlphaFoldDB" id="A0A1H8CFM7"/>
<feature type="region of interest" description="Disordered" evidence="9">
    <location>
        <begin position="220"/>
        <end position="240"/>
    </location>
</feature>
<evidence type="ECO:0000256" key="7">
    <source>
        <dbReference type="ARBA" id="ARBA00056181"/>
    </source>
</evidence>
<organism evidence="11 12">
    <name type="scientific">Loktanella fryxellensis</name>
    <dbReference type="NCBI Taxonomy" id="245187"/>
    <lineage>
        <taxon>Bacteria</taxon>
        <taxon>Pseudomonadati</taxon>
        <taxon>Pseudomonadota</taxon>
        <taxon>Alphaproteobacteria</taxon>
        <taxon>Rhodobacterales</taxon>
        <taxon>Roseobacteraceae</taxon>
        <taxon>Loktanella</taxon>
    </lineage>
</organism>
<dbReference type="Proteomes" id="UP000199585">
    <property type="component" value="Unassembled WGS sequence"/>
</dbReference>
<dbReference type="InterPro" id="IPR028366">
    <property type="entry name" value="PhoU"/>
</dbReference>
<evidence type="ECO:0000256" key="2">
    <source>
        <dbReference type="ARBA" id="ARBA00008107"/>
    </source>
</evidence>
<dbReference type="PIRSF" id="PIRSF003107">
    <property type="entry name" value="PhoU"/>
    <property type="match status" value="1"/>
</dbReference>
<dbReference type="GO" id="GO:0006817">
    <property type="term" value="P:phosphate ion transport"/>
    <property type="evidence" value="ECO:0007669"/>
    <property type="project" value="UniProtKB-KW"/>
</dbReference>
<keyword evidence="4 8" id="KW-0813">Transport</keyword>